<name>A0AAV1P8I2_SCOSC</name>
<evidence type="ECO:0000313" key="1">
    <source>
        <dbReference type="EMBL" id="CAK6967685.1"/>
    </source>
</evidence>
<organism evidence="1 2">
    <name type="scientific">Scomber scombrus</name>
    <name type="common">Atlantic mackerel</name>
    <name type="synonym">Scomber vernalis</name>
    <dbReference type="NCBI Taxonomy" id="13677"/>
    <lineage>
        <taxon>Eukaryota</taxon>
        <taxon>Metazoa</taxon>
        <taxon>Chordata</taxon>
        <taxon>Craniata</taxon>
        <taxon>Vertebrata</taxon>
        <taxon>Euteleostomi</taxon>
        <taxon>Actinopterygii</taxon>
        <taxon>Neopterygii</taxon>
        <taxon>Teleostei</taxon>
        <taxon>Neoteleostei</taxon>
        <taxon>Acanthomorphata</taxon>
        <taxon>Pelagiaria</taxon>
        <taxon>Scombriformes</taxon>
        <taxon>Scombridae</taxon>
        <taxon>Scomber</taxon>
    </lineage>
</organism>
<comment type="caution">
    <text evidence="1">The sequence shown here is derived from an EMBL/GenBank/DDBJ whole genome shotgun (WGS) entry which is preliminary data.</text>
</comment>
<protein>
    <submittedName>
        <fullName evidence="1">Uncharacterized protein</fullName>
    </submittedName>
</protein>
<keyword evidence="2" id="KW-1185">Reference proteome</keyword>
<proteinExistence type="predicted"/>
<sequence>MLFVVSAHHDNMEIFQFKWFVTYVNMYPAVHMSSNENFPNLVRYDTSVNLVSNVTCDRVPAVTDHNTSLQPMISSGLPVGCFFQISVWSIVADAKVTFSFVLLELPPPPPKSVPALALGQSALNVSCYPNNRPVPKTNI</sequence>
<reference evidence="1 2" key="1">
    <citation type="submission" date="2024-01" db="EMBL/GenBank/DDBJ databases">
        <authorList>
            <person name="Alioto T."/>
            <person name="Alioto T."/>
            <person name="Gomez Garrido J."/>
        </authorList>
    </citation>
    <scope>NUCLEOTIDE SEQUENCE [LARGE SCALE GENOMIC DNA]</scope>
</reference>
<accession>A0AAV1P8I2</accession>
<dbReference type="EMBL" id="CAWUFR010000108">
    <property type="protein sequence ID" value="CAK6967685.1"/>
    <property type="molecule type" value="Genomic_DNA"/>
</dbReference>
<gene>
    <name evidence="1" type="ORF">FSCOSCO3_A027150</name>
</gene>
<dbReference type="Proteomes" id="UP001314229">
    <property type="component" value="Unassembled WGS sequence"/>
</dbReference>
<dbReference type="AlphaFoldDB" id="A0AAV1P8I2"/>
<evidence type="ECO:0000313" key="2">
    <source>
        <dbReference type="Proteomes" id="UP001314229"/>
    </source>
</evidence>